<protein>
    <recommendedName>
        <fullName evidence="1">DCN1-like protein</fullName>
    </recommendedName>
    <alternativeName>
        <fullName evidence="1">Defective in cullin neddylation protein 1-like protein</fullName>
    </alternativeName>
</protein>
<dbReference type="GO" id="GO:0031624">
    <property type="term" value="F:ubiquitin conjugating enzyme binding"/>
    <property type="evidence" value="ECO:0007669"/>
    <property type="project" value="TreeGrafter"/>
</dbReference>
<evidence type="ECO:0000313" key="3">
    <source>
        <dbReference type="Proteomes" id="UP000700334"/>
    </source>
</evidence>
<dbReference type="GO" id="GO:0045116">
    <property type="term" value="P:protein neddylation"/>
    <property type="evidence" value="ECO:0007669"/>
    <property type="project" value="TreeGrafter"/>
</dbReference>
<feature type="non-terminal residue" evidence="2">
    <location>
        <position position="125"/>
    </location>
</feature>
<dbReference type="PANTHER" id="PTHR12281:SF16">
    <property type="entry name" value="DCN1-LIKE PROTEIN 2"/>
    <property type="match status" value="1"/>
</dbReference>
<proteinExistence type="predicted"/>
<dbReference type="AlphaFoldDB" id="A0A8J5ZVF3"/>
<accession>A0A8J5ZVF3</accession>
<feature type="non-terminal residue" evidence="2">
    <location>
        <position position="1"/>
    </location>
</feature>
<keyword evidence="3" id="KW-1185">Reference proteome</keyword>
<sequence length="125" mass="13769">SKGINKLSHLRRTGLPCPAFAQAGEGLPRAAECNLNLASISILVIAWNFRAITRCEFSKMGFVDSMTELGYNSTDKLKALLRLEQEAGKNPAKFKDFCQFIFTFAKDPGAESFALLLNLLLILSL</sequence>
<gene>
    <name evidence="2" type="ORF">J0S82_010199</name>
</gene>
<dbReference type="Gene3D" id="1.10.238.10">
    <property type="entry name" value="EF-hand"/>
    <property type="match status" value="1"/>
</dbReference>
<dbReference type="InterPro" id="IPR014764">
    <property type="entry name" value="DCN-prot"/>
</dbReference>
<evidence type="ECO:0000256" key="1">
    <source>
        <dbReference type="RuleBase" id="RU363131"/>
    </source>
</evidence>
<name>A0A8J5ZVF3_GALPY</name>
<dbReference type="Proteomes" id="UP000700334">
    <property type="component" value="Unassembled WGS sequence"/>
</dbReference>
<organism evidence="2 3">
    <name type="scientific">Galemys pyrenaicus</name>
    <name type="common">Iberian desman</name>
    <name type="synonym">Pyrenean desman</name>
    <dbReference type="NCBI Taxonomy" id="202257"/>
    <lineage>
        <taxon>Eukaryota</taxon>
        <taxon>Metazoa</taxon>
        <taxon>Chordata</taxon>
        <taxon>Craniata</taxon>
        <taxon>Vertebrata</taxon>
        <taxon>Euteleostomi</taxon>
        <taxon>Mammalia</taxon>
        <taxon>Eutheria</taxon>
        <taxon>Laurasiatheria</taxon>
        <taxon>Eulipotyphla</taxon>
        <taxon>Talpidae</taxon>
        <taxon>Galemys</taxon>
    </lineage>
</organism>
<dbReference type="EMBL" id="JAGFMF010012118">
    <property type="protein sequence ID" value="KAG8507252.1"/>
    <property type="molecule type" value="Genomic_DNA"/>
</dbReference>
<dbReference type="GO" id="GO:0000151">
    <property type="term" value="C:ubiquitin ligase complex"/>
    <property type="evidence" value="ECO:0007669"/>
    <property type="project" value="TreeGrafter"/>
</dbReference>
<evidence type="ECO:0000313" key="2">
    <source>
        <dbReference type="EMBL" id="KAG8507252.1"/>
    </source>
</evidence>
<dbReference type="GO" id="GO:0097602">
    <property type="term" value="F:cullin family protein binding"/>
    <property type="evidence" value="ECO:0007669"/>
    <property type="project" value="TreeGrafter"/>
</dbReference>
<dbReference type="GO" id="GO:0032182">
    <property type="term" value="F:ubiquitin-like protein binding"/>
    <property type="evidence" value="ECO:0007669"/>
    <property type="project" value="TreeGrafter"/>
</dbReference>
<dbReference type="OrthoDB" id="286637at2759"/>
<comment type="caution">
    <text evidence="2">The sequence shown here is derived from an EMBL/GenBank/DDBJ whole genome shotgun (WGS) entry which is preliminary data.</text>
</comment>
<dbReference type="PANTHER" id="PTHR12281">
    <property type="entry name" value="RP42 RELATED"/>
    <property type="match status" value="1"/>
</dbReference>
<reference evidence="2" key="1">
    <citation type="journal article" date="2021" name="Evol. Appl.">
        <title>The genome of the Pyrenean desman and the effects of bottlenecks and inbreeding on the genomic landscape of an endangered species.</title>
        <authorList>
            <person name="Escoda L."/>
            <person name="Castresana J."/>
        </authorList>
    </citation>
    <scope>NUCLEOTIDE SEQUENCE</scope>
    <source>
        <strain evidence="2">IBE-C5619</strain>
    </source>
</reference>